<dbReference type="InterPro" id="IPR038175">
    <property type="entry name" value="CBM21_dom_sf"/>
</dbReference>
<feature type="region of interest" description="Disordered" evidence="1">
    <location>
        <begin position="81"/>
        <end position="105"/>
    </location>
</feature>
<dbReference type="AlphaFoldDB" id="A0AAV1YTP0"/>
<feature type="region of interest" description="Disordered" evidence="1">
    <location>
        <begin position="439"/>
        <end position="459"/>
    </location>
</feature>
<dbReference type="PROSITE" id="PS51159">
    <property type="entry name" value="CBM21"/>
    <property type="match status" value="1"/>
</dbReference>
<feature type="compositionally biased region" description="Basic residues" evidence="1">
    <location>
        <begin position="1"/>
        <end position="17"/>
    </location>
</feature>
<dbReference type="InterPro" id="IPR005036">
    <property type="entry name" value="CBM21_dom"/>
</dbReference>
<feature type="compositionally biased region" description="Polar residues" evidence="1">
    <location>
        <begin position="449"/>
        <end position="459"/>
    </location>
</feature>
<feature type="non-terminal residue" evidence="3">
    <location>
        <position position="1"/>
    </location>
</feature>
<dbReference type="EMBL" id="CAXIEN010000001">
    <property type="protein sequence ID" value="CAL1261198.1"/>
    <property type="molecule type" value="Genomic_DNA"/>
</dbReference>
<proteinExistence type="predicted"/>
<dbReference type="GO" id="GO:0008157">
    <property type="term" value="F:protein phosphatase 1 binding"/>
    <property type="evidence" value="ECO:0007669"/>
    <property type="project" value="TreeGrafter"/>
</dbReference>
<dbReference type="GO" id="GO:0000164">
    <property type="term" value="C:protein phosphatase type 1 complex"/>
    <property type="evidence" value="ECO:0007669"/>
    <property type="project" value="TreeGrafter"/>
</dbReference>
<organism evidence="3 4">
    <name type="scientific">Larinioides sclopetarius</name>
    <dbReference type="NCBI Taxonomy" id="280406"/>
    <lineage>
        <taxon>Eukaryota</taxon>
        <taxon>Metazoa</taxon>
        <taxon>Ecdysozoa</taxon>
        <taxon>Arthropoda</taxon>
        <taxon>Chelicerata</taxon>
        <taxon>Arachnida</taxon>
        <taxon>Araneae</taxon>
        <taxon>Araneomorphae</taxon>
        <taxon>Entelegynae</taxon>
        <taxon>Araneoidea</taxon>
        <taxon>Araneidae</taxon>
        <taxon>Larinioides</taxon>
    </lineage>
</organism>
<accession>A0AAV1YTP0</accession>
<reference evidence="3 4" key="1">
    <citation type="submission" date="2024-04" db="EMBL/GenBank/DDBJ databases">
        <authorList>
            <person name="Rising A."/>
            <person name="Reimegard J."/>
            <person name="Sonavane S."/>
            <person name="Akerstrom W."/>
            <person name="Nylinder S."/>
            <person name="Hedman E."/>
            <person name="Kallberg Y."/>
        </authorList>
    </citation>
    <scope>NUCLEOTIDE SEQUENCE [LARGE SCALE GENOMIC DNA]</scope>
</reference>
<name>A0AAV1YTP0_9ARAC</name>
<evidence type="ECO:0000313" key="4">
    <source>
        <dbReference type="Proteomes" id="UP001497382"/>
    </source>
</evidence>
<feature type="region of interest" description="Disordered" evidence="1">
    <location>
        <begin position="1"/>
        <end position="21"/>
    </location>
</feature>
<dbReference type="GO" id="GO:0005979">
    <property type="term" value="P:regulation of glycogen biosynthetic process"/>
    <property type="evidence" value="ECO:0007669"/>
    <property type="project" value="TreeGrafter"/>
</dbReference>
<feature type="compositionally biased region" description="Acidic residues" evidence="1">
    <location>
        <begin position="81"/>
        <end position="96"/>
    </location>
</feature>
<gene>
    <name evidence="3" type="ORF">LARSCL_LOCUS264</name>
</gene>
<comment type="caution">
    <text evidence="3">The sequence shown here is derived from an EMBL/GenBank/DDBJ whole genome shotgun (WGS) entry which is preliminary data.</text>
</comment>
<sequence length="712" mass="79598">LFSRAKHSPREGRRRSHPLLPSSFLGFQKQEEGSPMLKRKRMITTCSLSSCRIKAEALARVFNSRIWPCTWVDRRRAEDSAEEDEEYFEASPIEDEDRGRDSSAATVEGRAKLLELLKQHANDDATEVFYDVSEGDGGNVSQNVVEEDGFEEIRLRDSRGGISEENNATGDVINRREVLRNGECEAMPIYSVSENSSSAVVKRSCFDDSATAGVIREEPKTSSFEKEVLAATWGSNLIDLNQIEIHPKYSNGFLNEENVNKEIDSAQDTADILSDSYKQEIDISLNDTEQTNLISDIEQEPLNAREFEKEEILTVSIDSESCIINQTEIHNGKYDNILIEADIISAQNDSQNFDTTAEEETENTSKDNEKEEILTVSIDSETCTMSQTQVHEDEVVSTLSETDTISVQSNSRNFETTNESETVNDFKDVGDSVSIEIIKSSPPEKDGKATSNEQTFKTDTNVQENCRLHVFNGVRPTISRSTSLKTGKTPPGTPSRKKIVRFADVLGLDLEDVRHIVSGDLPNVPSSAFSDLVLPAEDLLPKCTPSTTLELTSIPQGSWENIQQGVVGLNTIYPLFDIPGQQHDFNDRVRSIGICLENVIISDFNVQCTCRVMNWGFTKKVVARYSIDNWKSSQDINASYVSDSSRDGMDSFAFNIFLSQQRCNVQFALCYTVNGRDYWDNNNGKNYCLGYHSNGSIGQSSAPTSPTWIHQF</sequence>
<protein>
    <recommendedName>
        <fullName evidence="2">CBM21 domain-containing protein</fullName>
    </recommendedName>
</protein>
<dbReference type="PANTHER" id="PTHR12307">
    <property type="entry name" value="PROTEIN PHOSPHATASE 1 REGULATORY SUBUNIT"/>
    <property type="match status" value="1"/>
</dbReference>
<evidence type="ECO:0000259" key="2">
    <source>
        <dbReference type="PROSITE" id="PS51159"/>
    </source>
</evidence>
<dbReference type="Gene3D" id="2.60.40.2440">
    <property type="entry name" value="Carbohydrate binding type-21 domain"/>
    <property type="match status" value="1"/>
</dbReference>
<evidence type="ECO:0000256" key="1">
    <source>
        <dbReference type="SAM" id="MobiDB-lite"/>
    </source>
</evidence>
<dbReference type="GO" id="GO:2001069">
    <property type="term" value="F:glycogen binding"/>
    <property type="evidence" value="ECO:0007669"/>
    <property type="project" value="TreeGrafter"/>
</dbReference>
<dbReference type="Pfam" id="PF03370">
    <property type="entry name" value="CBM_21"/>
    <property type="match status" value="1"/>
</dbReference>
<dbReference type="PANTHER" id="PTHR12307:SF53">
    <property type="entry name" value="PROTEIN PHOSPHATASE 1 REGULATORY SUBUNIT"/>
    <property type="match status" value="1"/>
</dbReference>
<keyword evidence="4" id="KW-1185">Reference proteome</keyword>
<feature type="domain" description="CBM21" evidence="2">
    <location>
        <begin position="586"/>
        <end position="690"/>
    </location>
</feature>
<dbReference type="Proteomes" id="UP001497382">
    <property type="component" value="Unassembled WGS sequence"/>
</dbReference>
<dbReference type="InterPro" id="IPR050782">
    <property type="entry name" value="PP1_regulatory_subunit_3"/>
</dbReference>
<evidence type="ECO:0000313" key="3">
    <source>
        <dbReference type="EMBL" id="CAL1261198.1"/>
    </source>
</evidence>